<dbReference type="GO" id="GO:0005886">
    <property type="term" value="C:plasma membrane"/>
    <property type="evidence" value="ECO:0007669"/>
    <property type="project" value="UniProtKB-SubCell"/>
</dbReference>
<keyword evidence="2 6" id="KW-1003">Cell membrane</keyword>
<protein>
    <submittedName>
        <fullName evidence="8">Putative ABC transport system permease protein</fullName>
    </submittedName>
</protein>
<evidence type="ECO:0000313" key="9">
    <source>
        <dbReference type="Proteomes" id="UP000242662"/>
    </source>
</evidence>
<dbReference type="RefSeq" id="WP_090776525.1">
    <property type="nucleotide sequence ID" value="NZ_FMYM01000012.1"/>
</dbReference>
<feature type="transmembrane region" description="Helical" evidence="6">
    <location>
        <begin position="225"/>
        <end position="244"/>
    </location>
</feature>
<dbReference type="InterPro" id="IPR027022">
    <property type="entry name" value="ABC_permease_BceB-typ"/>
</dbReference>
<sequence>MNLRTLARRNVTGHAQRYAAYFISCVFAVTVFFLYAQFIYHPDVANGEIRGGSNVRAGMIAAQWMIVLFSVFFIAYSNRAFLQVRSKEFGLLSLFGMSGRQLRKLIYYEQTILSLLAIVVGLLLGTVFSKLFLLFLSSILVVENPIAFAFVPKAYIITVVAFIVLFQVLTLLSFWKMRGQEVTDLLKEARKPKSMPKTSAALTVLALLFLGGGYGLALITTGQTLIFTMFPVLILVVIGTYFFFTQGTVALYKRLYANKKGLMSGTRLITRTNILFRLKDYARMLFLTSVIGAVVLTASGTVYMLFDTILEDGARSMPQSISWMEEDPDTYATIHPEEVEEKLTAYDAEILYQINETMPYVSAQGSATGEEVTFSGSGFLLSETQYNQLAKTVNVSAVQVEEGEVLTNAHVLDWEVFPPKLDVEIGDTEETYDAGQLEDEPLLSYASVYVLADHNYDQVVKNNEIDMWRYIGYELKDWREHAEVSEAIADMVDEERVWDVSLKPLNYVMLMQAFSLVVAIGLFISLLFFVVQGSMLYLKLFTELEDMKRQLFSLNRLGMTKKEMKRVLDQQMRFLFFVPAVVGSVHASFAYVMLSNMMGVNLVINALLVIGVYMLFQVGYYLITRVFYFRAVLKDL</sequence>
<keyword evidence="6" id="KW-0813">Transport</keyword>
<proteinExistence type="inferred from homology"/>
<feature type="transmembrane region" description="Helical" evidence="6">
    <location>
        <begin position="284"/>
        <end position="306"/>
    </location>
</feature>
<evidence type="ECO:0000256" key="6">
    <source>
        <dbReference type="PIRNR" id="PIRNR018968"/>
    </source>
</evidence>
<feature type="transmembrane region" description="Helical" evidence="6">
    <location>
        <begin position="154"/>
        <end position="177"/>
    </location>
</feature>
<dbReference type="PANTHER" id="PTHR46795:SF1">
    <property type="entry name" value="ABC TRANSPORTER PERMEASE PROTEIN"/>
    <property type="match status" value="1"/>
</dbReference>
<keyword evidence="5 6" id="KW-0472">Membrane</keyword>
<dbReference type="PANTHER" id="PTHR46795">
    <property type="entry name" value="ABC TRANSPORTER PERMEASE-RELATED-RELATED"/>
    <property type="match status" value="1"/>
</dbReference>
<evidence type="ECO:0000256" key="3">
    <source>
        <dbReference type="ARBA" id="ARBA00022692"/>
    </source>
</evidence>
<keyword evidence="4 6" id="KW-1133">Transmembrane helix</keyword>
<comment type="subcellular location">
    <subcellularLocation>
        <location evidence="1 6">Cell membrane</location>
        <topology evidence="1 6">Multi-pass membrane protein</topology>
    </subcellularLocation>
</comment>
<feature type="domain" description="ABC3 transporter permease C-terminal" evidence="7">
    <location>
        <begin position="64"/>
        <end position="181"/>
    </location>
</feature>
<feature type="transmembrane region" description="Helical" evidence="6">
    <location>
        <begin position="112"/>
        <end position="142"/>
    </location>
</feature>
<reference evidence="9" key="1">
    <citation type="submission" date="2016-09" db="EMBL/GenBank/DDBJ databases">
        <authorList>
            <person name="Varghese N."/>
            <person name="Submissions S."/>
        </authorList>
    </citation>
    <scope>NUCLEOTIDE SEQUENCE [LARGE SCALE GENOMIC DNA]</scope>
    <source>
        <strain evidence="9">25nlg</strain>
    </source>
</reference>
<dbReference type="InterPro" id="IPR003838">
    <property type="entry name" value="ABC3_permease_C"/>
</dbReference>
<organism evidence="8 9">
    <name type="scientific">Shouchella lonarensis</name>
    <dbReference type="NCBI Taxonomy" id="1464122"/>
    <lineage>
        <taxon>Bacteria</taxon>
        <taxon>Bacillati</taxon>
        <taxon>Bacillota</taxon>
        <taxon>Bacilli</taxon>
        <taxon>Bacillales</taxon>
        <taxon>Bacillaceae</taxon>
        <taxon>Shouchella</taxon>
    </lineage>
</organism>
<dbReference type="OrthoDB" id="1937696at2"/>
<evidence type="ECO:0000256" key="2">
    <source>
        <dbReference type="ARBA" id="ARBA00022475"/>
    </source>
</evidence>
<dbReference type="AlphaFoldDB" id="A0A1G6NCI7"/>
<feature type="transmembrane region" description="Helical" evidence="6">
    <location>
        <begin position="509"/>
        <end position="531"/>
    </location>
</feature>
<dbReference type="InterPro" id="IPR052536">
    <property type="entry name" value="ABC-4_Integral_Memb_Prot"/>
</dbReference>
<comment type="similarity">
    <text evidence="6">Belongs to the ABC-4 integral membrane protein family.</text>
</comment>
<dbReference type="Pfam" id="PF02687">
    <property type="entry name" value="FtsX"/>
    <property type="match status" value="1"/>
</dbReference>
<feature type="transmembrane region" description="Helical" evidence="6">
    <location>
        <begin position="60"/>
        <end position="77"/>
    </location>
</feature>
<feature type="transmembrane region" description="Helical" evidence="6">
    <location>
        <begin position="574"/>
        <end position="594"/>
    </location>
</feature>
<evidence type="ECO:0000259" key="7">
    <source>
        <dbReference type="Pfam" id="PF02687"/>
    </source>
</evidence>
<dbReference type="GO" id="GO:0055085">
    <property type="term" value="P:transmembrane transport"/>
    <property type="evidence" value="ECO:0007669"/>
    <property type="project" value="UniProtKB-UniRule"/>
</dbReference>
<dbReference type="STRING" id="1464122.SAMN05421737_11245"/>
<dbReference type="Proteomes" id="UP000242662">
    <property type="component" value="Unassembled WGS sequence"/>
</dbReference>
<name>A0A1G6NCI7_9BACI</name>
<gene>
    <name evidence="8" type="ORF">SAMN05421737_11245</name>
</gene>
<keyword evidence="3 6" id="KW-0812">Transmembrane</keyword>
<keyword evidence="9" id="KW-1185">Reference proteome</keyword>
<evidence type="ECO:0000256" key="5">
    <source>
        <dbReference type="ARBA" id="ARBA00023136"/>
    </source>
</evidence>
<accession>A0A1G6NCI7</accession>
<feature type="transmembrane region" description="Helical" evidence="6">
    <location>
        <begin position="600"/>
        <end position="623"/>
    </location>
</feature>
<feature type="transmembrane region" description="Helical" evidence="6">
    <location>
        <begin position="198"/>
        <end position="219"/>
    </location>
</feature>
<evidence type="ECO:0000313" key="8">
    <source>
        <dbReference type="EMBL" id="SDC65533.1"/>
    </source>
</evidence>
<feature type="transmembrane region" description="Helical" evidence="6">
    <location>
        <begin position="20"/>
        <end position="40"/>
    </location>
</feature>
<dbReference type="EMBL" id="FMYM01000012">
    <property type="protein sequence ID" value="SDC65533.1"/>
    <property type="molecule type" value="Genomic_DNA"/>
</dbReference>
<evidence type="ECO:0000256" key="4">
    <source>
        <dbReference type="ARBA" id="ARBA00022989"/>
    </source>
</evidence>
<dbReference type="PIRSF" id="PIRSF018968">
    <property type="entry name" value="ABC_permease_BceB"/>
    <property type="match status" value="1"/>
</dbReference>
<evidence type="ECO:0000256" key="1">
    <source>
        <dbReference type="ARBA" id="ARBA00004651"/>
    </source>
</evidence>